<accession>A0AAV6GSJ2</accession>
<dbReference type="GO" id="GO:0005886">
    <property type="term" value="C:plasma membrane"/>
    <property type="evidence" value="ECO:0007669"/>
    <property type="project" value="TreeGrafter"/>
</dbReference>
<keyword evidence="2" id="KW-0677">Repeat</keyword>
<dbReference type="AlphaFoldDB" id="A0AAV6GSJ2"/>
<sequence>MVAKRAKSLWSLYDRSWVAKATPRHASHGACGGHKVVSTAIAGRHAGREEAEPVELVGVGRGGGAGACVVVDAGLPRRLLADRGGEGLRVAGHLQPEPAAVRVHPVAHQQHHRGPAAQREQDPLRPVAPSALSGPLASPRKPSPPEHDISYVEDGAFSALFNLQVLQMGFNRLRNLTEAMLRGLGKLQYLYLQANLIESVSANAFWECLDLENVDLSMNRLQVLDGGTFHGLPKLSTCEVYSNPFSCTCELLASLRWLANFPNRTRERMACDSPPGFHGYSLLSQNPRMPTYRNAFHALKTVCADDPRSGGPGANTYLFGPGGVGEWPGEEGFPAAANRVARSALRGPRLLRTSQSARVA</sequence>
<dbReference type="PANTHER" id="PTHR24369:SF204">
    <property type="entry name" value="PROTEIN PHOSPHATASE 1 REGULATORY SUBUNIT 29-RELATED"/>
    <property type="match status" value="1"/>
</dbReference>
<evidence type="ECO:0000256" key="1">
    <source>
        <dbReference type="ARBA" id="ARBA00022614"/>
    </source>
</evidence>
<organism evidence="4 5">
    <name type="scientific">Alosa alosa</name>
    <name type="common">allis shad</name>
    <dbReference type="NCBI Taxonomy" id="278164"/>
    <lineage>
        <taxon>Eukaryota</taxon>
        <taxon>Metazoa</taxon>
        <taxon>Chordata</taxon>
        <taxon>Craniata</taxon>
        <taxon>Vertebrata</taxon>
        <taxon>Euteleostomi</taxon>
        <taxon>Actinopterygii</taxon>
        <taxon>Neopterygii</taxon>
        <taxon>Teleostei</taxon>
        <taxon>Clupei</taxon>
        <taxon>Clupeiformes</taxon>
        <taxon>Clupeoidei</taxon>
        <taxon>Clupeidae</taxon>
        <taxon>Alosa</taxon>
    </lineage>
</organism>
<dbReference type="SMART" id="SM00369">
    <property type="entry name" value="LRR_TYP"/>
    <property type="match status" value="3"/>
</dbReference>
<evidence type="ECO:0000256" key="2">
    <source>
        <dbReference type="ARBA" id="ARBA00022737"/>
    </source>
</evidence>
<dbReference type="InterPro" id="IPR003591">
    <property type="entry name" value="Leu-rich_rpt_typical-subtyp"/>
</dbReference>
<dbReference type="Proteomes" id="UP000823561">
    <property type="component" value="Chromosome 7"/>
</dbReference>
<gene>
    <name evidence="4" type="ORF">AALO_G00090180</name>
</gene>
<dbReference type="EMBL" id="JADWDJ010000007">
    <property type="protein sequence ID" value="KAG5277679.1"/>
    <property type="molecule type" value="Genomic_DNA"/>
</dbReference>
<dbReference type="SUPFAM" id="SSF52058">
    <property type="entry name" value="L domain-like"/>
    <property type="match status" value="1"/>
</dbReference>
<reference evidence="4" key="1">
    <citation type="submission" date="2020-10" db="EMBL/GenBank/DDBJ databases">
        <title>Chromosome-scale genome assembly of the Allis shad, Alosa alosa.</title>
        <authorList>
            <person name="Margot Z."/>
            <person name="Christophe K."/>
            <person name="Cabau C."/>
            <person name="Louis A."/>
            <person name="Berthelot C."/>
            <person name="Parey E."/>
            <person name="Roest Crollius H."/>
            <person name="Montfort J."/>
            <person name="Robinson-Rechavi M."/>
            <person name="Bucao C."/>
            <person name="Bouchez O."/>
            <person name="Gislard M."/>
            <person name="Lluch J."/>
            <person name="Milhes M."/>
            <person name="Lampietro C."/>
            <person name="Lopez Roques C."/>
            <person name="Donnadieu C."/>
            <person name="Braasch I."/>
            <person name="Desvignes T."/>
            <person name="Postlethwait J."/>
            <person name="Bobe J."/>
            <person name="Guiguen Y."/>
        </authorList>
    </citation>
    <scope>NUCLEOTIDE SEQUENCE</scope>
    <source>
        <strain evidence="4">M-15738</strain>
        <tissue evidence="4">Blood</tissue>
    </source>
</reference>
<dbReference type="InterPro" id="IPR050541">
    <property type="entry name" value="LRR_TM_domain-containing"/>
</dbReference>
<feature type="region of interest" description="Disordered" evidence="3">
    <location>
        <begin position="105"/>
        <end position="149"/>
    </location>
</feature>
<dbReference type="InterPro" id="IPR032675">
    <property type="entry name" value="LRR_dom_sf"/>
</dbReference>
<comment type="caution">
    <text evidence="4">The sequence shown here is derived from an EMBL/GenBank/DDBJ whole genome shotgun (WGS) entry which is preliminary data.</text>
</comment>
<dbReference type="PANTHER" id="PTHR24369">
    <property type="entry name" value="ANTIGEN BSP, PUTATIVE-RELATED"/>
    <property type="match status" value="1"/>
</dbReference>
<dbReference type="Pfam" id="PF13855">
    <property type="entry name" value="LRR_8"/>
    <property type="match status" value="1"/>
</dbReference>
<proteinExistence type="predicted"/>
<dbReference type="InterPro" id="IPR001611">
    <property type="entry name" value="Leu-rich_rpt"/>
</dbReference>
<evidence type="ECO:0000313" key="4">
    <source>
        <dbReference type="EMBL" id="KAG5277679.1"/>
    </source>
</evidence>
<name>A0AAV6GSJ2_9TELE</name>
<evidence type="ECO:0000313" key="5">
    <source>
        <dbReference type="Proteomes" id="UP000823561"/>
    </source>
</evidence>
<keyword evidence="5" id="KW-1185">Reference proteome</keyword>
<keyword evidence="1" id="KW-0433">Leucine-rich repeat</keyword>
<dbReference type="Gene3D" id="3.80.10.10">
    <property type="entry name" value="Ribonuclease Inhibitor"/>
    <property type="match status" value="1"/>
</dbReference>
<protein>
    <submittedName>
        <fullName evidence="4">Uncharacterized protein</fullName>
    </submittedName>
</protein>
<evidence type="ECO:0000256" key="3">
    <source>
        <dbReference type="SAM" id="MobiDB-lite"/>
    </source>
</evidence>